<organism evidence="2 3">
    <name type="scientific">Paenibacillus phyllosphaerae</name>
    <dbReference type="NCBI Taxonomy" id="274593"/>
    <lineage>
        <taxon>Bacteria</taxon>
        <taxon>Bacillati</taxon>
        <taxon>Bacillota</taxon>
        <taxon>Bacilli</taxon>
        <taxon>Bacillales</taxon>
        <taxon>Paenibacillaceae</taxon>
        <taxon>Paenibacillus</taxon>
    </lineage>
</organism>
<evidence type="ECO:0000256" key="1">
    <source>
        <dbReference type="SAM" id="Phobius"/>
    </source>
</evidence>
<dbReference type="Proteomes" id="UP000570361">
    <property type="component" value="Unassembled WGS sequence"/>
</dbReference>
<reference evidence="2 3" key="1">
    <citation type="submission" date="2020-08" db="EMBL/GenBank/DDBJ databases">
        <title>Genomic Encyclopedia of Type Strains, Phase III (KMG-III): the genomes of soil and plant-associated and newly described type strains.</title>
        <authorList>
            <person name="Whitman W."/>
        </authorList>
    </citation>
    <scope>NUCLEOTIDE SEQUENCE [LARGE SCALE GENOMIC DNA]</scope>
    <source>
        <strain evidence="2 3">CECT 5862</strain>
    </source>
</reference>
<keyword evidence="3" id="KW-1185">Reference proteome</keyword>
<dbReference type="AlphaFoldDB" id="A0A7W5AXC5"/>
<keyword evidence="1" id="KW-0472">Membrane</keyword>
<evidence type="ECO:0000313" key="2">
    <source>
        <dbReference type="EMBL" id="MBB3110535.1"/>
    </source>
</evidence>
<keyword evidence="1" id="KW-1133">Transmembrane helix</keyword>
<accession>A0A7W5AXC5</accession>
<keyword evidence="1" id="KW-0812">Transmembrane</keyword>
<dbReference type="Pfam" id="PF06612">
    <property type="entry name" value="DUF1146"/>
    <property type="match status" value="1"/>
</dbReference>
<evidence type="ECO:0000313" key="3">
    <source>
        <dbReference type="Proteomes" id="UP000570361"/>
    </source>
</evidence>
<protein>
    <submittedName>
        <fullName evidence="2">Putative integral membrane protein (TIGR02327 family)</fullName>
    </submittedName>
</protein>
<proteinExistence type="predicted"/>
<feature type="transmembrane region" description="Helical" evidence="1">
    <location>
        <begin position="51"/>
        <end position="69"/>
    </location>
</feature>
<gene>
    <name evidence="2" type="ORF">FHS18_002602</name>
</gene>
<name>A0A7W5AXC5_9BACL</name>
<dbReference type="EMBL" id="JACHXK010000005">
    <property type="protein sequence ID" value="MBB3110535.1"/>
    <property type="molecule type" value="Genomic_DNA"/>
</dbReference>
<dbReference type="RefSeq" id="WP_183600449.1">
    <property type="nucleotide sequence ID" value="NZ_JACHXK010000005.1"/>
</dbReference>
<dbReference type="InterPro" id="IPR009526">
    <property type="entry name" value="DUF1146"/>
</dbReference>
<sequence>MDWEQYAAHAGMQGLMYIIVDLVCITIAWFVVQEIRLDAFMKRPRAVYTKVLQIMVAVILGHQFARFILDYWQWSNLLQGLVE</sequence>
<comment type="caution">
    <text evidence="2">The sequence shown here is derived from an EMBL/GenBank/DDBJ whole genome shotgun (WGS) entry which is preliminary data.</text>
</comment>
<feature type="transmembrane region" description="Helical" evidence="1">
    <location>
        <begin position="6"/>
        <end position="31"/>
    </location>
</feature>